<evidence type="ECO:0000256" key="11">
    <source>
        <dbReference type="ARBA" id="ARBA00023125"/>
    </source>
</evidence>
<evidence type="ECO:0000259" key="18">
    <source>
        <dbReference type="PROSITE" id="PS51059"/>
    </source>
</evidence>
<dbReference type="PANTHER" id="PTHR10459:SF60">
    <property type="entry name" value="POLY [ADP-RIBOSE] POLYMERASE 2"/>
    <property type="match status" value="1"/>
</dbReference>
<keyword evidence="22" id="KW-1185">Reference proteome</keyword>
<dbReference type="PROSITE" id="PS51060">
    <property type="entry name" value="PARP_ALPHA_HD"/>
    <property type="match status" value="1"/>
</dbReference>
<evidence type="ECO:0000256" key="12">
    <source>
        <dbReference type="ARBA" id="ARBA00023242"/>
    </source>
</evidence>
<dbReference type="GO" id="GO:0070212">
    <property type="term" value="P:protein poly-ADP-ribosylation"/>
    <property type="evidence" value="ECO:0007669"/>
    <property type="project" value="TreeGrafter"/>
</dbReference>
<comment type="subcellular location">
    <subcellularLocation>
        <location evidence="1">Nucleus</location>
    </subcellularLocation>
</comment>
<dbReference type="CDD" id="cd00027">
    <property type="entry name" value="BRCT"/>
    <property type="match status" value="1"/>
</dbReference>
<evidence type="ECO:0000313" key="21">
    <source>
        <dbReference type="EMBL" id="KAJ5547259.1"/>
    </source>
</evidence>
<dbReference type="Gene3D" id="1.20.142.10">
    <property type="entry name" value="Poly(ADP-ribose) polymerase, regulatory domain"/>
    <property type="match status" value="1"/>
</dbReference>
<dbReference type="GO" id="GO:0016779">
    <property type="term" value="F:nucleotidyltransferase activity"/>
    <property type="evidence" value="ECO:0007669"/>
    <property type="project" value="UniProtKB-KW"/>
</dbReference>
<dbReference type="InterPro" id="IPR001357">
    <property type="entry name" value="BRCT_dom"/>
</dbReference>
<dbReference type="CDD" id="cd01437">
    <property type="entry name" value="parp_like"/>
    <property type="match status" value="1"/>
</dbReference>
<keyword evidence="11" id="KW-0238">DNA-binding</keyword>
<evidence type="ECO:0000256" key="16">
    <source>
        <dbReference type="SAM" id="MobiDB-lite"/>
    </source>
</evidence>
<evidence type="ECO:0000256" key="5">
    <source>
        <dbReference type="ARBA" id="ARBA00022723"/>
    </source>
</evidence>
<dbReference type="PROSITE" id="PS51059">
    <property type="entry name" value="PARP_CATALYTIC"/>
    <property type="match status" value="1"/>
</dbReference>
<dbReference type="GO" id="GO:0006302">
    <property type="term" value="P:double-strand break repair"/>
    <property type="evidence" value="ECO:0007669"/>
    <property type="project" value="TreeGrafter"/>
</dbReference>
<dbReference type="GO" id="GO:1990404">
    <property type="term" value="F:NAD+-protein mono-ADP-ribosyltransferase activity"/>
    <property type="evidence" value="ECO:0007669"/>
    <property type="project" value="TreeGrafter"/>
</dbReference>
<dbReference type="Pfam" id="PF05406">
    <property type="entry name" value="WGR"/>
    <property type="match status" value="1"/>
</dbReference>
<comment type="caution">
    <text evidence="21">The sequence shown here is derived from an EMBL/GenBank/DDBJ whole genome shotgun (WGS) entry which is preliminary data.</text>
</comment>
<dbReference type="PROSITE" id="PS51977">
    <property type="entry name" value="WGR"/>
    <property type="match status" value="1"/>
</dbReference>
<evidence type="ECO:0000256" key="10">
    <source>
        <dbReference type="ARBA" id="ARBA00023027"/>
    </source>
</evidence>
<feature type="region of interest" description="Disordered" evidence="16">
    <location>
        <begin position="105"/>
        <end position="144"/>
    </location>
</feature>
<dbReference type="SUPFAM" id="SSF142921">
    <property type="entry name" value="WGR domain-like"/>
    <property type="match status" value="1"/>
</dbReference>
<comment type="catalytic activity">
    <reaction evidence="14">
        <text>NAD(+) + (ADP-D-ribosyl)n-acceptor = nicotinamide + (ADP-D-ribosyl)n+1-acceptor + H(+).</text>
        <dbReference type="EC" id="2.4.2.30"/>
    </reaction>
</comment>
<dbReference type="Gene3D" id="3.40.50.10190">
    <property type="entry name" value="BRCT domain"/>
    <property type="match status" value="1"/>
</dbReference>
<dbReference type="FunFam" id="1.20.142.10:FF:000002">
    <property type="entry name" value="Poly [ADP-ribose] polymerase"/>
    <property type="match status" value="1"/>
</dbReference>
<dbReference type="SUPFAM" id="SSF47587">
    <property type="entry name" value="Domain of poly(ADP-ribose) polymerase"/>
    <property type="match status" value="1"/>
</dbReference>
<dbReference type="FunFam" id="3.90.228.10:FF:000002">
    <property type="entry name" value="Poly [ADP-ribose] polymerase"/>
    <property type="match status" value="1"/>
</dbReference>
<dbReference type="GO" id="GO:0008270">
    <property type="term" value="F:zinc ion binding"/>
    <property type="evidence" value="ECO:0007669"/>
    <property type="project" value="UniProtKB-KW"/>
</dbReference>
<keyword evidence="2 15" id="KW-0328">Glycosyltransferase</keyword>
<dbReference type="SUPFAM" id="SSF52113">
    <property type="entry name" value="BRCT domain"/>
    <property type="match status" value="1"/>
</dbReference>
<dbReference type="InterPro" id="IPR008893">
    <property type="entry name" value="WGR_domain"/>
</dbReference>
<protein>
    <recommendedName>
        <fullName evidence="15">Poly [ADP-ribose] polymerase</fullName>
        <shortName evidence="15">PARP</shortName>
        <ecNumber evidence="15">2.4.2.-</ecNumber>
    </recommendedName>
</protein>
<dbReference type="GO" id="GO:0003677">
    <property type="term" value="F:DNA binding"/>
    <property type="evidence" value="ECO:0007669"/>
    <property type="project" value="UniProtKB-KW"/>
</dbReference>
<evidence type="ECO:0000256" key="1">
    <source>
        <dbReference type="ARBA" id="ARBA00004123"/>
    </source>
</evidence>
<dbReference type="InterPro" id="IPR050800">
    <property type="entry name" value="ARTD/PARP"/>
</dbReference>
<evidence type="ECO:0000256" key="9">
    <source>
        <dbReference type="ARBA" id="ARBA00022833"/>
    </source>
</evidence>
<evidence type="ECO:0000313" key="22">
    <source>
        <dbReference type="Proteomes" id="UP001220324"/>
    </source>
</evidence>
<dbReference type="EC" id="2.4.2.-" evidence="15"/>
<dbReference type="PROSITE" id="PS50172">
    <property type="entry name" value="BRCT"/>
    <property type="match status" value="1"/>
</dbReference>
<organism evidence="21 22">
    <name type="scientific">Penicillium frequentans</name>
    <dbReference type="NCBI Taxonomy" id="3151616"/>
    <lineage>
        <taxon>Eukaryota</taxon>
        <taxon>Fungi</taxon>
        <taxon>Dikarya</taxon>
        <taxon>Ascomycota</taxon>
        <taxon>Pezizomycotina</taxon>
        <taxon>Eurotiomycetes</taxon>
        <taxon>Eurotiomycetidae</taxon>
        <taxon>Eurotiales</taxon>
        <taxon>Aspergillaceae</taxon>
        <taxon>Penicillium</taxon>
    </lineage>
</organism>
<evidence type="ECO:0000259" key="19">
    <source>
        <dbReference type="PROSITE" id="PS51060"/>
    </source>
</evidence>
<dbReference type="InterPro" id="IPR036616">
    <property type="entry name" value="Poly(ADP-ribose)pol_reg_dom_sf"/>
</dbReference>
<dbReference type="EMBL" id="JAQIZZ010000003">
    <property type="protein sequence ID" value="KAJ5547259.1"/>
    <property type="molecule type" value="Genomic_DNA"/>
</dbReference>
<dbReference type="SMART" id="SM00292">
    <property type="entry name" value="BRCT"/>
    <property type="match status" value="1"/>
</dbReference>
<evidence type="ECO:0000256" key="4">
    <source>
        <dbReference type="ARBA" id="ARBA00022695"/>
    </source>
</evidence>
<gene>
    <name evidence="21" type="ORF">N7494_004844</name>
</gene>
<dbReference type="PANTHER" id="PTHR10459">
    <property type="entry name" value="DNA LIGASE"/>
    <property type="match status" value="1"/>
</dbReference>
<dbReference type="InterPro" id="IPR004102">
    <property type="entry name" value="Poly(ADP-ribose)pol_reg_dom"/>
</dbReference>
<dbReference type="GO" id="GO:0005730">
    <property type="term" value="C:nucleolus"/>
    <property type="evidence" value="ECO:0007669"/>
    <property type="project" value="TreeGrafter"/>
</dbReference>
<keyword evidence="8" id="KW-0863">Zinc-finger</keyword>
<keyword evidence="12" id="KW-0539">Nucleus</keyword>
<keyword evidence="10 15" id="KW-0520">NAD</keyword>
<keyword evidence="4" id="KW-0548">Nucleotidyltransferase</keyword>
<dbReference type="Pfam" id="PF00533">
    <property type="entry name" value="BRCT"/>
    <property type="match status" value="1"/>
</dbReference>
<keyword evidence="9" id="KW-0862">Zinc</keyword>
<proteinExistence type="inferred from homology"/>
<dbReference type="Pfam" id="PF00644">
    <property type="entry name" value="PARP"/>
    <property type="match status" value="1"/>
</dbReference>
<keyword evidence="7" id="KW-0013">ADP-ribosylation</keyword>
<dbReference type="Proteomes" id="UP001220324">
    <property type="component" value="Unassembled WGS sequence"/>
</dbReference>
<sequence>MAPRSFKKLSIAVSGTIPGYKQADVKSLVEAQGATFSATVDEGCTHLITTEKDAAKRGTKYQQACNVKNCKIVTVQWLVASSEAKKVLPEKAYILSDSNGGDIKAEVPMLDGTTDNTKKRTIKQEDDEQAESNKKPKDSQRTSFKSSLNIPIDKIFFHHSPFQNKKGPMVWIEDSGLIWDAALNQTDSGKNNNKFYLVQLIVSSDKREYVTWTRWGRVGEFGQFSTWGHGSLETAKAAFEKKFKDKSGLKWENRLDTPKNGKYTFIERNYEDDDDDETVKKNESDDVPIKMESTLTKPLQNLMSFIFNPQHVQSALASMSYDAKKLPLGKLSDRTLKTGFSILKELAGLITETTRDTNWQISIESLSNRYFTTIPHDFGRNRPPVLNSDQLIKKEVELLDALTDMDVANEIMKDAKLSDVNELDRQFQSLGMKEMTRLGHSTSEYNELASYLNDSRGATHNMKYQIIDIFRIERQGENDRFTSSPFSKLKNSDRRLLWHGSRSTNFGGILSQGLRIAPPEAPVNGYMFGKGVYLADTSTKSANYCCPSNSANMGLLLLCDAELGDPMLELVHSDYNAGENAKIQGRIATLGRGKTIPGGWKDAACLTPELNGVTMPDVAVGQARNDNASLRYNEYIVYDVAQIRQRYLFYVHMR</sequence>
<dbReference type="SUPFAM" id="SSF56399">
    <property type="entry name" value="ADP-ribosylation"/>
    <property type="match status" value="1"/>
</dbReference>
<feature type="domain" description="BRCT" evidence="17">
    <location>
        <begin position="1"/>
        <end position="95"/>
    </location>
</feature>
<evidence type="ECO:0000259" key="17">
    <source>
        <dbReference type="PROSITE" id="PS50172"/>
    </source>
</evidence>
<evidence type="ECO:0000256" key="7">
    <source>
        <dbReference type="ARBA" id="ARBA00022765"/>
    </source>
</evidence>
<dbReference type="InterPro" id="IPR036930">
    <property type="entry name" value="WGR_dom_sf"/>
</dbReference>
<dbReference type="Gene3D" id="3.90.228.10">
    <property type="match status" value="1"/>
</dbReference>
<dbReference type="Gene3D" id="2.20.140.10">
    <property type="entry name" value="WGR domain"/>
    <property type="match status" value="1"/>
</dbReference>
<evidence type="ECO:0000256" key="15">
    <source>
        <dbReference type="RuleBase" id="RU362114"/>
    </source>
</evidence>
<evidence type="ECO:0000256" key="2">
    <source>
        <dbReference type="ARBA" id="ARBA00022676"/>
    </source>
</evidence>
<accession>A0AAD6GJ25</accession>
<feature type="compositionally biased region" description="Basic and acidic residues" evidence="16">
    <location>
        <begin position="131"/>
        <end position="140"/>
    </location>
</feature>
<dbReference type="InterPro" id="IPR036420">
    <property type="entry name" value="BRCT_dom_sf"/>
</dbReference>
<keyword evidence="6" id="KW-0677">Repeat</keyword>
<dbReference type="CDD" id="cd07997">
    <property type="entry name" value="WGR_PARP"/>
    <property type="match status" value="1"/>
</dbReference>
<dbReference type="InterPro" id="IPR012317">
    <property type="entry name" value="Poly(ADP-ribose)pol_cat_dom"/>
</dbReference>
<evidence type="ECO:0000256" key="8">
    <source>
        <dbReference type="ARBA" id="ARBA00022771"/>
    </source>
</evidence>
<feature type="domain" description="PARP alpha-helical" evidence="19">
    <location>
        <begin position="292"/>
        <end position="413"/>
    </location>
</feature>
<name>A0AAD6GJ25_9EURO</name>
<feature type="domain" description="PARP catalytic" evidence="18">
    <location>
        <begin position="421"/>
        <end position="654"/>
    </location>
</feature>
<evidence type="ECO:0000256" key="3">
    <source>
        <dbReference type="ARBA" id="ARBA00022679"/>
    </source>
</evidence>
<evidence type="ECO:0000256" key="13">
    <source>
        <dbReference type="ARBA" id="ARBA00024347"/>
    </source>
</evidence>
<dbReference type="AlphaFoldDB" id="A0AAD6GJ25"/>
<comment type="similarity">
    <text evidence="13">Belongs to the ARTD/PARP family.</text>
</comment>
<dbReference type="FunFam" id="2.20.140.10:FF:000001">
    <property type="entry name" value="Poly [ADP-ribose] polymerase"/>
    <property type="match status" value="1"/>
</dbReference>
<dbReference type="SMART" id="SM00773">
    <property type="entry name" value="WGR"/>
    <property type="match status" value="1"/>
</dbReference>
<evidence type="ECO:0000259" key="20">
    <source>
        <dbReference type="PROSITE" id="PS51977"/>
    </source>
</evidence>
<evidence type="ECO:0000256" key="6">
    <source>
        <dbReference type="ARBA" id="ARBA00022737"/>
    </source>
</evidence>
<keyword evidence="3 15" id="KW-0808">Transferase</keyword>
<dbReference type="Pfam" id="PF02877">
    <property type="entry name" value="PARP_reg"/>
    <property type="match status" value="1"/>
</dbReference>
<feature type="domain" description="WGR" evidence="20">
    <location>
        <begin position="167"/>
        <end position="263"/>
    </location>
</feature>
<reference evidence="21 22" key="1">
    <citation type="journal article" date="2023" name="IMA Fungus">
        <title>Comparative genomic study of the Penicillium genus elucidates a diverse pangenome and 15 lateral gene transfer events.</title>
        <authorList>
            <person name="Petersen C."/>
            <person name="Sorensen T."/>
            <person name="Nielsen M.R."/>
            <person name="Sondergaard T.E."/>
            <person name="Sorensen J.L."/>
            <person name="Fitzpatrick D.A."/>
            <person name="Frisvad J.C."/>
            <person name="Nielsen K.L."/>
        </authorList>
    </citation>
    <scope>NUCLEOTIDE SEQUENCE [LARGE SCALE GENOMIC DNA]</scope>
    <source>
        <strain evidence="21 22">IBT 35679</strain>
    </source>
</reference>
<evidence type="ECO:0000256" key="14">
    <source>
        <dbReference type="ARBA" id="ARBA00033987"/>
    </source>
</evidence>
<keyword evidence="5" id="KW-0479">Metal-binding</keyword>
<dbReference type="GO" id="GO:0003950">
    <property type="term" value="F:NAD+ poly-ADP-ribosyltransferase activity"/>
    <property type="evidence" value="ECO:0007669"/>
    <property type="project" value="UniProtKB-UniRule"/>
</dbReference>